<evidence type="ECO:0000313" key="2">
    <source>
        <dbReference type="EMBL" id="OZI73286.1"/>
    </source>
</evidence>
<protein>
    <submittedName>
        <fullName evidence="2">Uncharacterized protein</fullName>
    </submittedName>
</protein>
<name>A0ABX4FA06_9BORD</name>
<comment type="caution">
    <text evidence="2">The sequence shown here is derived from an EMBL/GenBank/DDBJ whole genome shotgun (WGS) entry which is preliminary data.</text>
</comment>
<reference evidence="2 3" key="1">
    <citation type="submission" date="2017-05" db="EMBL/GenBank/DDBJ databases">
        <title>Complete and WGS of Bordetella genogroups.</title>
        <authorList>
            <person name="Spilker T."/>
            <person name="Lipuma J."/>
        </authorList>
    </citation>
    <scope>NUCLEOTIDE SEQUENCE [LARGE SCALE GENOMIC DNA]</scope>
    <source>
        <strain evidence="2 3">AU3139</strain>
    </source>
</reference>
<evidence type="ECO:0000313" key="3">
    <source>
        <dbReference type="Proteomes" id="UP000216524"/>
    </source>
</evidence>
<gene>
    <name evidence="2" type="ORF">CAL23_19155</name>
</gene>
<dbReference type="EMBL" id="NEVV01000006">
    <property type="protein sequence ID" value="OZI73286.1"/>
    <property type="molecule type" value="Genomic_DNA"/>
</dbReference>
<evidence type="ECO:0000256" key="1">
    <source>
        <dbReference type="SAM" id="MobiDB-lite"/>
    </source>
</evidence>
<dbReference type="Proteomes" id="UP000216524">
    <property type="component" value="Unassembled WGS sequence"/>
</dbReference>
<accession>A0ABX4FA06</accession>
<feature type="region of interest" description="Disordered" evidence="1">
    <location>
        <begin position="200"/>
        <end position="237"/>
    </location>
</feature>
<organism evidence="2 3">
    <name type="scientific">Bordetella genomosp. 6</name>
    <dbReference type="NCBI Taxonomy" id="463024"/>
    <lineage>
        <taxon>Bacteria</taxon>
        <taxon>Pseudomonadati</taxon>
        <taxon>Pseudomonadota</taxon>
        <taxon>Betaproteobacteria</taxon>
        <taxon>Burkholderiales</taxon>
        <taxon>Alcaligenaceae</taxon>
        <taxon>Bordetella</taxon>
    </lineage>
</organism>
<proteinExistence type="predicted"/>
<sequence length="237" mass="25163">MAAPFTKWFCIMQDVDVSPDLDRDLGIFRRVSFYELMEILTFSRLPFEPAAGRRGADVVDLSWRFFDGAGRVRAAPRKRGEPWICLVSTVDSLAASLFTQGDMAVRMESAACAAAAFEQAAPACQARPGALAVVLSAADQAGGTAPRGHGVRLLVDLGTMLSGVLVSPAAPASFVGLVGEIVQRNTGAWVSRGPLRKAADAGLRARGPGAREQAFMPARQPARGRRPAVWNMPTAGP</sequence>
<keyword evidence="3" id="KW-1185">Reference proteome</keyword>